<evidence type="ECO:0000256" key="1">
    <source>
        <dbReference type="SAM" id="MobiDB-lite"/>
    </source>
</evidence>
<evidence type="ECO:0000313" key="4">
    <source>
        <dbReference type="EMBL" id="OGH04862.1"/>
    </source>
</evidence>
<dbReference type="PROSITE" id="PS51272">
    <property type="entry name" value="SLH"/>
    <property type="match status" value="2"/>
</dbReference>
<comment type="caution">
    <text evidence="4">The sequence shown here is derived from an EMBL/GenBank/DDBJ whole genome shotgun (WGS) entry which is preliminary data.</text>
</comment>
<dbReference type="InterPro" id="IPR019734">
    <property type="entry name" value="TPR_rpt"/>
</dbReference>
<gene>
    <name evidence="4" type="ORF">A2557_07730</name>
</gene>
<name>A0A1F6H3D0_9PROT</name>
<sequence length="401" mass="44081">MYPRNLTQGLIALTISLAFAACSGPAQKPRAQKGQMDTPEFHQTQGDKHLLEGDYEGAKRAYNLALELDGKHSKSQSGLAVALAYLASGDITEETKQETFEKGQDLLDNALSNAKTEADTAKAHVNAVRFYVVTERPADKWYDKAKDHFDDAKSLTPDDPEPYFFMASAEAGRLNYEEATVLYKRVLSIGRAYDVEADQELKRIQQIQRALPGSRFGEKIANLASITRADTAALLLAELRLDRLYVSQSKQSSPSFVPPAGQQGLKLAPSQRMPDATDLTGHPLKDSVEMVIRLGLKGLEPDAAHKFHPSESLTRAEFAMVIQDLLVKITKDETLESKFIGEPSPFSDVADSLWYYNAAQTVVTRGLMQPDASGKFNPMGKVSGADALLAIRNLKSVLKNY</sequence>
<dbReference type="AlphaFoldDB" id="A0A1F6H3D0"/>
<dbReference type="Gene3D" id="1.25.40.10">
    <property type="entry name" value="Tetratricopeptide repeat domain"/>
    <property type="match status" value="1"/>
</dbReference>
<organism evidence="4 5">
    <name type="scientific">Candidatus Lambdaproteobacteria bacterium RIFOXYD2_FULL_56_26</name>
    <dbReference type="NCBI Taxonomy" id="1817773"/>
    <lineage>
        <taxon>Bacteria</taxon>
        <taxon>Pseudomonadati</taxon>
        <taxon>Pseudomonadota</taxon>
        <taxon>Candidatus Lambdaproteobacteria</taxon>
    </lineage>
</organism>
<feature type="domain" description="SLH" evidence="3">
    <location>
        <begin position="342"/>
        <end position="401"/>
    </location>
</feature>
<dbReference type="EMBL" id="MFNF01000001">
    <property type="protein sequence ID" value="OGH04862.1"/>
    <property type="molecule type" value="Genomic_DNA"/>
</dbReference>
<dbReference type="Pfam" id="PF00395">
    <property type="entry name" value="SLH"/>
    <property type="match status" value="1"/>
</dbReference>
<feature type="region of interest" description="Disordered" evidence="1">
    <location>
        <begin position="251"/>
        <end position="280"/>
    </location>
</feature>
<dbReference type="InterPro" id="IPR001119">
    <property type="entry name" value="SLH_dom"/>
</dbReference>
<feature type="chain" id="PRO_5009524942" description="SLH domain-containing protein" evidence="2">
    <location>
        <begin position="21"/>
        <end position="401"/>
    </location>
</feature>
<dbReference type="Proteomes" id="UP000177583">
    <property type="component" value="Unassembled WGS sequence"/>
</dbReference>
<evidence type="ECO:0000256" key="2">
    <source>
        <dbReference type="SAM" id="SignalP"/>
    </source>
</evidence>
<dbReference type="SMART" id="SM00028">
    <property type="entry name" value="TPR"/>
    <property type="match status" value="2"/>
</dbReference>
<keyword evidence="2" id="KW-0732">Signal</keyword>
<feature type="signal peptide" evidence="2">
    <location>
        <begin position="1"/>
        <end position="20"/>
    </location>
</feature>
<reference evidence="4 5" key="1">
    <citation type="journal article" date="2016" name="Nat. Commun.">
        <title>Thousands of microbial genomes shed light on interconnected biogeochemical processes in an aquifer system.</title>
        <authorList>
            <person name="Anantharaman K."/>
            <person name="Brown C.T."/>
            <person name="Hug L.A."/>
            <person name="Sharon I."/>
            <person name="Castelle C.J."/>
            <person name="Probst A.J."/>
            <person name="Thomas B.C."/>
            <person name="Singh A."/>
            <person name="Wilkins M.J."/>
            <person name="Karaoz U."/>
            <person name="Brodie E.L."/>
            <person name="Williams K.H."/>
            <person name="Hubbard S.S."/>
            <person name="Banfield J.F."/>
        </authorList>
    </citation>
    <scope>NUCLEOTIDE SEQUENCE [LARGE SCALE GENOMIC DNA]</scope>
</reference>
<protein>
    <recommendedName>
        <fullName evidence="3">SLH domain-containing protein</fullName>
    </recommendedName>
</protein>
<evidence type="ECO:0000259" key="3">
    <source>
        <dbReference type="PROSITE" id="PS51272"/>
    </source>
</evidence>
<accession>A0A1F6H3D0</accession>
<proteinExistence type="predicted"/>
<feature type="domain" description="SLH" evidence="3">
    <location>
        <begin position="271"/>
        <end position="336"/>
    </location>
</feature>
<dbReference type="InterPro" id="IPR011990">
    <property type="entry name" value="TPR-like_helical_dom_sf"/>
</dbReference>
<dbReference type="SUPFAM" id="SSF48452">
    <property type="entry name" value="TPR-like"/>
    <property type="match status" value="1"/>
</dbReference>
<evidence type="ECO:0000313" key="5">
    <source>
        <dbReference type="Proteomes" id="UP000177583"/>
    </source>
</evidence>
<dbReference type="PROSITE" id="PS51257">
    <property type="entry name" value="PROKAR_LIPOPROTEIN"/>
    <property type="match status" value="1"/>
</dbReference>